<dbReference type="RefSeq" id="WP_216938860.1">
    <property type="nucleotide sequence ID" value="NZ_CP077062.1"/>
</dbReference>
<dbReference type="InterPro" id="IPR019587">
    <property type="entry name" value="Polyketide_cyclase/dehydratase"/>
</dbReference>
<dbReference type="KEGG" id="nps:KRR39_18085"/>
<dbReference type="Proteomes" id="UP000683575">
    <property type="component" value="Chromosome"/>
</dbReference>
<reference evidence="1" key="1">
    <citation type="submission" date="2021-06" db="EMBL/GenBank/DDBJ databases">
        <title>Complete genome sequence of Nocardioides sp. G188.</title>
        <authorList>
            <person name="Im W.-T."/>
        </authorList>
    </citation>
    <scope>NUCLEOTIDE SEQUENCE</scope>
    <source>
        <strain evidence="1">G188</strain>
    </source>
</reference>
<dbReference type="EMBL" id="CP077062">
    <property type="protein sequence ID" value="QWZ07349.1"/>
    <property type="molecule type" value="Genomic_DNA"/>
</dbReference>
<accession>A0A975SWR9</accession>
<evidence type="ECO:0000313" key="1">
    <source>
        <dbReference type="EMBL" id="QWZ07349.1"/>
    </source>
</evidence>
<proteinExistence type="predicted"/>
<sequence>MIRASARSAATADRLWSVVSDVERWGDRLPTVDSVRSLGGGPTGVGSRFEVRQPGLPKAVWEVTEWQPQARSFTWVSTGPGVRSTGVHTVHDDGAGSRLDLRLEWSGPLSRVVELLLGRKSRGMVETEAETFTRLSTRP</sequence>
<evidence type="ECO:0000313" key="2">
    <source>
        <dbReference type="Proteomes" id="UP000683575"/>
    </source>
</evidence>
<dbReference type="AlphaFoldDB" id="A0A975SWR9"/>
<keyword evidence="2" id="KW-1185">Reference proteome</keyword>
<gene>
    <name evidence="1" type="ORF">KRR39_18085</name>
</gene>
<dbReference type="Pfam" id="PF10604">
    <property type="entry name" value="Polyketide_cyc2"/>
    <property type="match status" value="1"/>
</dbReference>
<protein>
    <submittedName>
        <fullName evidence="1">SRPBCC family protein</fullName>
    </submittedName>
</protein>
<organism evidence="1 2">
    <name type="scientific">Nocardioides panacis</name>
    <dbReference type="NCBI Taxonomy" id="2849501"/>
    <lineage>
        <taxon>Bacteria</taxon>
        <taxon>Bacillati</taxon>
        <taxon>Actinomycetota</taxon>
        <taxon>Actinomycetes</taxon>
        <taxon>Propionibacteriales</taxon>
        <taxon>Nocardioidaceae</taxon>
        <taxon>Nocardioides</taxon>
    </lineage>
</organism>
<name>A0A975SWR9_9ACTN</name>